<dbReference type="InterPro" id="IPR001650">
    <property type="entry name" value="Helicase_C-like"/>
</dbReference>
<feature type="non-terminal residue" evidence="2">
    <location>
        <position position="1"/>
    </location>
</feature>
<keyword evidence="2" id="KW-0067">ATP-binding</keyword>
<name>A0A0L7L2M2_OPEBR</name>
<feature type="domain" description="Helicase C-terminal" evidence="1">
    <location>
        <begin position="138"/>
        <end position="294"/>
    </location>
</feature>
<sequence>PQVRSICNHVRPDRQALLFSATFARRVEKLARDALHDPVRVQHGAAGEASDLVAQHSPRRVERLARDALHDPVRVQHGAAGEASDLVAQHSPRRVERLARYALHEPVRVQHGAAGEASDLVAQHVRIFHKPEEKWAWLLKNLVEFLSAGTVLIFVTKKLEAELTAANLGVQQYDALLLHGDMDQADRNKVITAFKRQENNILVATDVAARGLDIPHIRTVVNYTVARDIDTHTHRVGRTGRAGVRGAAYTLLDKHKDKEFAGHLLRNLEGVQQRFKQRHLAEWDDTFPTVASFARYGGLHLTSIDIISFRALLAILIYKERPGLPTHIEEAAPNVPAAVEKILLFLNLSRACYGVETSSKLGASHTSGPSAASNHYNGSTNYMSSDIGHQMGSAASAACETPGGDLRLPTSGFRFTLNQLRTLNSYVDSLWEEDQKGRMSTELESTVESLVQRIMRSRSLEYLVTLDSLPTLNADSTDGEDGRLVDGPDGYGKIRLTGREADKWEEFITPSGYLCRDKVIERWVELIARCANARGGGGSRVLSAQAHTRAQPYSYCYLEKASGSQAGSDRRLAIVEGAAWVMVRIGAGEAEAKLVLAARVHGCAPHHIARIPLTHPLALLHYTSVQGGYYAVAIAPPASVICGERGSKWQLWNPALEAALDAHCSDVSTVGRIAGALNALVDKMREGEDIPPTPSESLEAALLSRWENLNKEAKASAGSTYCRRQLRYLWRESHSTFRANLIQATSPHQESIEDLIHILAIMLDQARDLYVNNFHARSSVEIDRDLSTYR</sequence>
<dbReference type="InterPro" id="IPR027417">
    <property type="entry name" value="P-loop_NTPase"/>
</dbReference>
<comment type="caution">
    <text evidence="2">The sequence shown here is derived from an EMBL/GenBank/DDBJ whole genome shotgun (WGS) entry which is preliminary data.</text>
</comment>
<dbReference type="Pfam" id="PF00271">
    <property type="entry name" value="Helicase_C"/>
    <property type="match status" value="1"/>
</dbReference>
<keyword evidence="2" id="KW-0378">Hydrolase</keyword>
<evidence type="ECO:0000313" key="2">
    <source>
        <dbReference type="EMBL" id="KOB69655.1"/>
    </source>
</evidence>
<dbReference type="GO" id="GO:0004386">
    <property type="term" value="F:helicase activity"/>
    <property type="evidence" value="ECO:0007669"/>
    <property type="project" value="UniProtKB-KW"/>
</dbReference>
<dbReference type="Proteomes" id="UP000037510">
    <property type="component" value="Unassembled WGS sequence"/>
</dbReference>
<protein>
    <submittedName>
        <fullName evidence="2">ATP-dependent RNA helicase DDX42</fullName>
    </submittedName>
</protein>
<dbReference type="Gene3D" id="3.40.50.300">
    <property type="entry name" value="P-loop containing nucleotide triphosphate hydrolases"/>
    <property type="match status" value="2"/>
</dbReference>
<evidence type="ECO:0000259" key="1">
    <source>
        <dbReference type="PROSITE" id="PS51194"/>
    </source>
</evidence>
<keyword evidence="3" id="KW-1185">Reference proteome</keyword>
<organism evidence="2 3">
    <name type="scientific">Operophtera brumata</name>
    <name type="common">Winter moth</name>
    <name type="synonym">Phalaena brumata</name>
    <dbReference type="NCBI Taxonomy" id="104452"/>
    <lineage>
        <taxon>Eukaryota</taxon>
        <taxon>Metazoa</taxon>
        <taxon>Ecdysozoa</taxon>
        <taxon>Arthropoda</taxon>
        <taxon>Hexapoda</taxon>
        <taxon>Insecta</taxon>
        <taxon>Pterygota</taxon>
        <taxon>Neoptera</taxon>
        <taxon>Endopterygota</taxon>
        <taxon>Lepidoptera</taxon>
        <taxon>Glossata</taxon>
        <taxon>Ditrysia</taxon>
        <taxon>Geometroidea</taxon>
        <taxon>Geometridae</taxon>
        <taxon>Larentiinae</taxon>
        <taxon>Operophtera</taxon>
    </lineage>
</organism>
<proteinExistence type="predicted"/>
<keyword evidence="2" id="KW-0347">Helicase</keyword>
<dbReference type="AlphaFoldDB" id="A0A0L7L2M2"/>
<dbReference type="STRING" id="104452.A0A0L7L2M2"/>
<keyword evidence="2" id="KW-0547">Nucleotide-binding</keyword>
<dbReference type="PANTHER" id="PTHR47958">
    <property type="entry name" value="ATP-DEPENDENT RNA HELICASE DBP3"/>
    <property type="match status" value="1"/>
</dbReference>
<dbReference type="CDD" id="cd18787">
    <property type="entry name" value="SF2_C_DEAD"/>
    <property type="match status" value="1"/>
</dbReference>
<dbReference type="SMART" id="SM00490">
    <property type="entry name" value="HELICc"/>
    <property type="match status" value="1"/>
</dbReference>
<feature type="non-terminal residue" evidence="2">
    <location>
        <position position="790"/>
    </location>
</feature>
<dbReference type="PROSITE" id="PS51194">
    <property type="entry name" value="HELICASE_CTER"/>
    <property type="match status" value="1"/>
</dbReference>
<evidence type="ECO:0000313" key="3">
    <source>
        <dbReference type="Proteomes" id="UP000037510"/>
    </source>
</evidence>
<reference evidence="2 3" key="1">
    <citation type="journal article" date="2015" name="Genome Biol. Evol.">
        <title>The genome of winter moth (Operophtera brumata) provides a genomic perspective on sexual dimorphism and phenology.</title>
        <authorList>
            <person name="Derks M.F."/>
            <person name="Smit S."/>
            <person name="Salis L."/>
            <person name="Schijlen E."/>
            <person name="Bossers A."/>
            <person name="Mateman C."/>
            <person name="Pijl A.S."/>
            <person name="de Ridder D."/>
            <person name="Groenen M.A."/>
            <person name="Visser M.E."/>
            <person name="Megens H.J."/>
        </authorList>
    </citation>
    <scope>NUCLEOTIDE SEQUENCE [LARGE SCALE GENOMIC DNA]</scope>
    <source>
        <strain evidence="2">WM2013NL</strain>
        <tissue evidence="2">Head and thorax</tissue>
    </source>
</reference>
<gene>
    <name evidence="2" type="ORF">OBRU01_16530</name>
</gene>
<dbReference type="EMBL" id="JTDY01003374">
    <property type="protein sequence ID" value="KOB69655.1"/>
    <property type="molecule type" value="Genomic_DNA"/>
</dbReference>
<accession>A0A0L7L2M2</accession>
<dbReference type="SUPFAM" id="SSF52540">
    <property type="entry name" value="P-loop containing nucleoside triphosphate hydrolases"/>
    <property type="match status" value="1"/>
</dbReference>